<dbReference type="Proteomes" id="UP001516400">
    <property type="component" value="Unassembled WGS sequence"/>
</dbReference>
<protein>
    <recommendedName>
        <fullName evidence="2">RecQ-mediated genome instability protein 1</fullName>
    </recommendedName>
</protein>
<evidence type="ECO:0000313" key="5">
    <source>
        <dbReference type="Proteomes" id="UP001516400"/>
    </source>
</evidence>
<dbReference type="InterPro" id="IPR042470">
    <property type="entry name" value="RMI1_N_C_sf"/>
</dbReference>
<organism evidence="4 5">
    <name type="scientific">Cryptolaemus montrouzieri</name>
    <dbReference type="NCBI Taxonomy" id="559131"/>
    <lineage>
        <taxon>Eukaryota</taxon>
        <taxon>Metazoa</taxon>
        <taxon>Ecdysozoa</taxon>
        <taxon>Arthropoda</taxon>
        <taxon>Hexapoda</taxon>
        <taxon>Insecta</taxon>
        <taxon>Pterygota</taxon>
        <taxon>Neoptera</taxon>
        <taxon>Endopterygota</taxon>
        <taxon>Coleoptera</taxon>
        <taxon>Polyphaga</taxon>
        <taxon>Cucujiformia</taxon>
        <taxon>Coccinelloidea</taxon>
        <taxon>Coccinellidae</taxon>
        <taxon>Scymninae</taxon>
        <taxon>Scymnini</taxon>
        <taxon>Cryptolaemus</taxon>
    </lineage>
</organism>
<keyword evidence="5" id="KW-1185">Reference proteome</keyword>
<dbReference type="Pfam" id="PF08585">
    <property type="entry name" value="RMI1_N_C"/>
    <property type="match status" value="1"/>
</dbReference>
<dbReference type="PANTHER" id="PTHR14790:SF15">
    <property type="entry name" value="RECQ-MEDIATED GENOME INSTABILITY PROTEIN 1"/>
    <property type="match status" value="1"/>
</dbReference>
<dbReference type="InterPro" id="IPR013894">
    <property type="entry name" value="RMI1_OB"/>
</dbReference>
<reference evidence="4 5" key="1">
    <citation type="journal article" date="2021" name="BMC Biol.">
        <title>Horizontally acquired antibacterial genes associated with adaptive radiation of ladybird beetles.</title>
        <authorList>
            <person name="Li H.S."/>
            <person name="Tang X.F."/>
            <person name="Huang Y.H."/>
            <person name="Xu Z.Y."/>
            <person name="Chen M.L."/>
            <person name="Du X.Y."/>
            <person name="Qiu B.Y."/>
            <person name="Chen P.T."/>
            <person name="Zhang W."/>
            <person name="Slipinski A."/>
            <person name="Escalona H.E."/>
            <person name="Waterhouse R.M."/>
            <person name="Zwick A."/>
            <person name="Pang H."/>
        </authorList>
    </citation>
    <scope>NUCLEOTIDE SEQUENCE [LARGE SCALE GENOMIC DNA]</scope>
    <source>
        <strain evidence="4">SYSU2018</strain>
    </source>
</reference>
<sequence length="112" mass="12628">MYSLFYIATGKRVLQLTLTDGVHYVEAMEYKPILILNINLTPTIKVRLSGPITIRRLMLQEQNIRIFGGEVHDLLVSNAAENVLSRALNLPENPNSQIVDINLLNVNQENKG</sequence>
<proteinExistence type="inferred from homology"/>
<name>A0ABD2MUL2_9CUCU</name>
<dbReference type="PANTHER" id="PTHR14790">
    <property type="entry name" value="RECQ-MEDIATED GENOME INSTABILITY PROTEIN 1 RMI1"/>
    <property type="match status" value="1"/>
</dbReference>
<accession>A0ABD2MUL2</accession>
<comment type="similarity">
    <text evidence="1">Belongs to the RMI1 family.</text>
</comment>
<dbReference type="AlphaFoldDB" id="A0ABD2MUL2"/>
<dbReference type="EMBL" id="JABFTP020000021">
    <property type="protein sequence ID" value="KAL3270150.1"/>
    <property type="molecule type" value="Genomic_DNA"/>
</dbReference>
<gene>
    <name evidence="4" type="ORF">HHI36_009208</name>
</gene>
<evidence type="ECO:0000313" key="4">
    <source>
        <dbReference type="EMBL" id="KAL3270150.1"/>
    </source>
</evidence>
<evidence type="ECO:0000256" key="1">
    <source>
        <dbReference type="ARBA" id="ARBA00006395"/>
    </source>
</evidence>
<evidence type="ECO:0000256" key="2">
    <source>
        <dbReference type="ARBA" id="ARBA00018987"/>
    </source>
</evidence>
<dbReference type="Gene3D" id="2.40.50.770">
    <property type="entry name" value="RecQ-mediated genome instability protein Rmi1, C-terminal domain"/>
    <property type="match status" value="1"/>
</dbReference>
<comment type="caution">
    <text evidence="4">The sequence shown here is derived from an EMBL/GenBank/DDBJ whole genome shotgun (WGS) entry which is preliminary data.</text>
</comment>
<feature type="domain" description="RecQ mediated genome instability protein 1 OB-fold" evidence="3">
    <location>
        <begin position="10"/>
        <end position="80"/>
    </location>
</feature>
<evidence type="ECO:0000259" key="3">
    <source>
        <dbReference type="Pfam" id="PF08585"/>
    </source>
</evidence>